<dbReference type="AlphaFoldDB" id="A0A318J0U6"/>
<sequence>MLIARNCFQLLSLVGSLLLASQVFAMPPPATPEPPSEKNSSSTMRQATSLPILMVNIHDQSSHAASANDHAFTPYRGALARTPYLNWIIMLCACLLPLGMLVVTVATVIDFRKNRSDDETLTFIELTG</sequence>
<gene>
    <name evidence="3" type="ORF">DFR42_106307</name>
</gene>
<evidence type="ECO:0000313" key="3">
    <source>
        <dbReference type="EMBL" id="PXX42127.1"/>
    </source>
</evidence>
<evidence type="ECO:0000256" key="1">
    <source>
        <dbReference type="SAM" id="Phobius"/>
    </source>
</evidence>
<feature type="transmembrane region" description="Helical" evidence="1">
    <location>
        <begin position="84"/>
        <end position="109"/>
    </location>
</feature>
<feature type="signal peptide" evidence="2">
    <location>
        <begin position="1"/>
        <end position="25"/>
    </location>
</feature>
<keyword evidence="1" id="KW-0472">Membrane</keyword>
<keyword evidence="1" id="KW-0812">Transmembrane</keyword>
<feature type="chain" id="PRO_5016397581" evidence="2">
    <location>
        <begin position="26"/>
        <end position="128"/>
    </location>
</feature>
<accession>A0A318J0U6</accession>
<organism evidence="3 4">
    <name type="scientific">Undibacterium pigrum</name>
    <dbReference type="NCBI Taxonomy" id="401470"/>
    <lineage>
        <taxon>Bacteria</taxon>
        <taxon>Pseudomonadati</taxon>
        <taxon>Pseudomonadota</taxon>
        <taxon>Betaproteobacteria</taxon>
        <taxon>Burkholderiales</taxon>
        <taxon>Oxalobacteraceae</taxon>
        <taxon>Undibacterium</taxon>
    </lineage>
</organism>
<proteinExistence type="predicted"/>
<name>A0A318J0U6_9BURK</name>
<keyword evidence="1" id="KW-1133">Transmembrane helix</keyword>
<keyword evidence="4" id="KW-1185">Reference proteome</keyword>
<protein>
    <submittedName>
        <fullName evidence="3">Uncharacterized protein</fullName>
    </submittedName>
</protein>
<dbReference type="Proteomes" id="UP000247792">
    <property type="component" value="Unassembled WGS sequence"/>
</dbReference>
<reference evidence="3 4" key="1">
    <citation type="submission" date="2018-05" db="EMBL/GenBank/DDBJ databases">
        <title>Genomic Encyclopedia of Type Strains, Phase IV (KMG-IV): sequencing the most valuable type-strain genomes for metagenomic binning, comparative biology and taxonomic classification.</title>
        <authorList>
            <person name="Goeker M."/>
        </authorList>
    </citation>
    <scope>NUCLEOTIDE SEQUENCE [LARGE SCALE GENOMIC DNA]</scope>
    <source>
        <strain evidence="3 4">DSM 19792</strain>
    </source>
</reference>
<keyword evidence="2" id="KW-0732">Signal</keyword>
<dbReference type="EMBL" id="QJKB01000006">
    <property type="protein sequence ID" value="PXX42127.1"/>
    <property type="molecule type" value="Genomic_DNA"/>
</dbReference>
<evidence type="ECO:0000313" key="4">
    <source>
        <dbReference type="Proteomes" id="UP000247792"/>
    </source>
</evidence>
<evidence type="ECO:0000256" key="2">
    <source>
        <dbReference type="SAM" id="SignalP"/>
    </source>
</evidence>
<comment type="caution">
    <text evidence="3">The sequence shown here is derived from an EMBL/GenBank/DDBJ whole genome shotgun (WGS) entry which is preliminary data.</text>
</comment>